<evidence type="ECO:0000313" key="1">
    <source>
        <dbReference type="EMBL" id="KAF0763863.1"/>
    </source>
</evidence>
<dbReference type="AlphaFoldDB" id="A0A6G0Z0I5"/>
<proteinExistence type="predicted"/>
<dbReference type="EMBL" id="VUJU01001780">
    <property type="protein sequence ID" value="KAF0763863.1"/>
    <property type="molecule type" value="Genomic_DNA"/>
</dbReference>
<protein>
    <submittedName>
        <fullName evidence="1">Uncharacterized protein</fullName>
    </submittedName>
</protein>
<name>A0A6G0Z0I5_APHCR</name>
<gene>
    <name evidence="1" type="ORF">FWK35_00005024</name>
</gene>
<comment type="caution">
    <text evidence="1">The sequence shown here is derived from an EMBL/GenBank/DDBJ whole genome shotgun (WGS) entry which is preliminary data.</text>
</comment>
<accession>A0A6G0Z0I5</accession>
<reference evidence="1 2" key="1">
    <citation type="submission" date="2019-08" db="EMBL/GenBank/DDBJ databases">
        <title>Whole genome of Aphis craccivora.</title>
        <authorList>
            <person name="Voronova N.V."/>
            <person name="Shulinski R.S."/>
            <person name="Bandarenka Y.V."/>
            <person name="Zhorov D.G."/>
            <person name="Warner D."/>
        </authorList>
    </citation>
    <scope>NUCLEOTIDE SEQUENCE [LARGE SCALE GENOMIC DNA]</scope>
    <source>
        <strain evidence="1">180601</strain>
        <tissue evidence="1">Whole Body</tissue>
    </source>
</reference>
<evidence type="ECO:0000313" key="2">
    <source>
        <dbReference type="Proteomes" id="UP000478052"/>
    </source>
</evidence>
<dbReference type="Proteomes" id="UP000478052">
    <property type="component" value="Unassembled WGS sequence"/>
</dbReference>
<organism evidence="1 2">
    <name type="scientific">Aphis craccivora</name>
    <name type="common">Cowpea aphid</name>
    <dbReference type="NCBI Taxonomy" id="307492"/>
    <lineage>
        <taxon>Eukaryota</taxon>
        <taxon>Metazoa</taxon>
        <taxon>Ecdysozoa</taxon>
        <taxon>Arthropoda</taxon>
        <taxon>Hexapoda</taxon>
        <taxon>Insecta</taxon>
        <taxon>Pterygota</taxon>
        <taxon>Neoptera</taxon>
        <taxon>Paraneoptera</taxon>
        <taxon>Hemiptera</taxon>
        <taxon>Sternorrhyncha</taxon>
        <taxon>Aphidomorpha</taxon>
        <taxon>Aphidoidea</taxon>
        <taxon>Aphididae</taxon>
        <taxon>Aphidini</taxon>
        <taxon>Aphis</taxon>
        <taxon>Aphis</taxon>
    </lineage>
</organism>
<keyword evidence="2" id="KW-1185">Reference proteome</keyword>
<sequence length="234" mass="27938">MIIVQTEHYFIGRGPIDSANVASIPPPTNLYLNQPTVAVHLLIQIKFDNNFYHILNEVMNKSEYPWCIIRFKSKHFPTVFKKIEKNKKTNDGKTGIFTQNQFSTEIFTKILCTCYLYTVKFSKIFDSNFYEIYRKRENLQRNDNDLSSNDFNYFISRRYLKFLPVPHKLFNKICFISHLYLHNLKNYCFLMLWLTAIRKSNMLLISLFLISAHRCFVVCFDNGVYFVHLWNFLS</sequence>